<dbReference type="PATRIC" id="fig|1050174.4.peg.709"/>
<organism evidence="3 4">
    <name type="scientific">Corynebacterium epidermidicanis</name>
    <dbReference type="NCBI Taxonomy" id="1050174"/>
    <lineage>
        <taxon>Bacteria</taxon>
        <taxon>Bacillati</taxon>
        <taxon>Actinomycetota</taxon>
        <taxon>Actinomycetes</taxon>
        <taxon>Mycobacteriales</taxon>
        <taxon>Corynebacteriaceae</taxon>
        <taxon>Corynebacterium</taxon>
    </lineage>
</organism>
<evidence type="ECO:0000256" key="1">
    <source>
        <dbReference type="SAM" id="SignalP"/>
    </source>
</evidence>
<feature type="domain" description="Peptidase S1" evidence="2">
    <location>
        <begin position="182"/>
        <end position="243"/>
    </location>
</feature>
<dbReference type="STRING" id="1050174.CEPID_03495"/>
<dbReference type="KEGG" id="cei:CEPID_03495"/>
<dbReference type="InterPro" id="IPR043504">
    <property type="entry name" value="Peptidase_S1_PA_chymotrypsin"/>
</dbReference>
<keyword evidence="4" id="KW-1185">Reference proteome</keyword>
<dbReference type="Gene3D" id="2.40.10.10">
    <property type="entry name" value="Trypsin-like serine proteases"/>
    <property type="match status" value="2"/>
</dbReference>
<dbReference type="CDD" id="cd21112">
    <property type="entry name" value="alphaLP-like"/>
    <property type="match status" value="1"/>
</dbReference>
<proteinExistence type="predicted"/>
<dbReference type="InterPro" id="IPR001254">
    <property type="entry name" value="Trypsin_dom"/>
</dbReference>
<dbReference type="InterPro" id="IPR009003">
    <property type="entry name" value="Peptidase_S1_PA"/>
</dbReference>
<dbReference type="RefSeq" id="WP_236684288.1">
    <property type="nucleotide sequence ID" value="NZ_CP011541.1"/>
</dbReference>
<sequence length="289" mass="29638">MINTRRIRTLFVSALLATGVSICAPTGAFAQEMPQGSSVGEAGLAAPKADWNYQWRNDVQAQVMAQHLGPVLHRVEGSWFNAPDIPQESRESENSGTALLGPGTPIFVGNKICTLAVAGFDAAGRKVGITAGHCGGTGEKVYSADAPGVGEVGVVTQSVPELDYAAVVFNNKATVTRSYAGVTVNALGGVTTLGQQLCKKGVATGLTCGIAWDQYQSQVCAMQGDSGGPMLAGDRLVGIVSGGSRLIPNGACRTPWQGPLHTPTVSAPIDAVLAHLDTVGGPGAGFRLP</sequence>
<dbReference type="SUPFAM" id="SSF50494">
    <property type="entry name" value="Trypsin-like serine proteases"/>
    <property type="match status" value="1"/>
</dbReference>
<dbReference type="Proteomes" id="UP000035368">
    <property type="component" value="Chromosome"/>
</dbReference>
<feature type="chain" id="PRO_5005184491" evidence="1">
    <location>
        <begin position="31"/>
        <end position="289"/>
    </location>
</feature>
<dbReference type="GO" id="GO:0006508">
    <property type="term" value="P:proteolysis"/>
    <property type="evidence" value="ECO:0007669"/>
    <property type="project" value="InterPro"/>
</dbReference>
<name>A0A0G3GSN8_9CORY</name>
<evidence type="ECO:0000313" key="3">
    <source>
        <dbReference type="EMBL" id="AKK02578.1"/>
    </source>
</evidence>
<dbReference type="Pfam" id="PF00089">
    <property type="entry name" value="Trypsin"/>
    <property type="match status" value="1"/>
</dbReference>
<dbReference type="GO" id="GO:0004252">
    <property type="term" value="F:serine-type endopeptidase activity"/>
    <property type="evidence" value="ECO:0007669"/>
    <property type="project" value="InterPro"/>
</dbReference>
<keyword evidence="1" id="KW-0732">Signal</keyword>
<evidence type="ECO:0000313" key="4">
    <source>
        <dbReference type="Proteomes" id="UP000035368"/>
    </source>
</evidence>
<reference evidence="3 4" key="1">
    <citation type="submission" date="2015-05" db="EMBL/GenBank/DDBJ databases">
        <title>Complete genome sequence of Corynebacterium epidermidicanis DSM 45586, isolated from the skin of a dog suffering from pruritus.</title>
        <authorList>
            <person name="Ruckert C."/>
            <person name="Albersmeier A."/>
            <person name="Winkler A."/>
            <person name="Tauch A."/>
        </authorList>
    </citation>
    <scope>NUCLEOTIDE SEQUENCE [LARGE SCALE GENOMIC DNA]</scope>
    <source>
        <strain evidence="3 4">DSM 45586</strain>
    </source>
</reference>
<protein>
    <submittedName>
        <fullName evidence="3">Trypsin</fullName>
    </submittedName>
</protein>
<dbReference type="AlphaFoldDB" id="A0A0G3GSN8"/>
<gene>
    <name evidence="3" type="ORF">CEPID_03495</name>
</gene>
<feature type="signal peptide" evidence="1">
    <location>
        <begin position="1"/>
        <end position="30"/>
    </location>
</feature>
<evidence type="ECO:0000259" key="2">
    <source>
        <dbReference type="Pfam" id="PF00089"/>
    </source>
</evidence>
<dbReference type="EMBL" id="CP011541">
    <property type="protein sequence ID" value="AKK02578.1"/>
    <property type="molecule type" value="Genomic_DNA"/>
</dbReference>
<accession>A0A0G3GSN8</accession>